<dbReference type="Proteomes" id="UP001062846">
    <property type="component" value="Chromosome 13"/>
</dbReference>
<keyword evidence="2" id="KW-1185">Reference proteome</keyword>
<dbReference type="EMBL" id="CM046400">
    <property type="protein sequence ID" value="KAI8524582.1"/>
    <property type="molecule type" value="Genomic_DNA"/>
</dbReference>
<evidence type="ECO:0000313" key="1">
    <source>
        <dbReference type="EMBL" id="KAI8524582.1"/>
    </source>
</evidence>
<accession>A0ACC0L8B2</accession>
<evidence type="ECO:0000313" key="2">
    <source>
        <dbReference type="Proteomes" id="UP001062846"/>
    </source>
</evidence>
<comment type="caution">
    <text evidence="1">The sequence shown here is derived from an EMBL/GenBank/DDBJ whole genome shotgun (WGS) entry which is preliminary data.</text>
</comment>
<reference evidence="1" key="1">
    <citation type="submission" date="2022-02" db="EMBL/GenBank/DDBJ databases">
        <title>Plant Genome Project.</title>
        <authorList>
            <person name="Zhang R.-G."/>
        </authorList>
    </citation>
    <scope>NUCLEOTIDE SEQUENCE</scope>
    <source>
        <strain evidence="1">AT1</strain>
    </source>
</reference>
<protein>
    <submittedName>
        <fullName evidence="1">Uncharacterized protein</fullName>
    </submittedName>
</protein>
<organism evidence="1 2">
    <name type="scientific">Rhododendron molle</name>
    <name type="common">Chinese azalea</name>
    <name type="synonym">Azalea mollis</name>
    <dbReference type="NCBI Taxonomy" id="49168"/>
    <lineage>
        <taxon>Eukaryota</taxon>
        <taxon>Viridiplantae</taxon>
        <taxon>Streptophyta</taxon>
        <taxon>Embryophyta</taxon>
        <taxon>Tracheophyta</taxon>
        <taxon>Spermatophyta</taxon>
        <taxon>Magnoliopsida</taxon>
        <taxon>eudicotyledons</taxon>
        <taxon>Gunneridae</taxon>
        <taxon>Pentapetalae</taxon>
        <taxon>asterids</taxon>
        <taxon>Ericales</taxon>
        <taxon>Ericaceae</taxon>
        <taxon>Ericoideae</taxon>
        <taxon>Rhodoreae</taxon>
        <taxon>Rhododendron</taxon>
    </lineage>
</organism>
<proteinExistence type="predicted"/>
<gene>
    <name evidence="1" type="ORF">RHMOL_Rhmol13G0160400</name>
</gene>
<sequence>MGQERGEEVRPPPTDLVLGPTDRYSRFMDMETDINPIDRSIAHLLFHRPSVSSIVPPHDGSSLNSQTVPLLLAQLFPVPCIFAVKSTFWKMANQLTPIKNINRNAKNWTTKVKVLGKWSPRSAQCSPVKYQKLLLADAECSEGILLATDFGKGKPVHHSEVINRVQGYWKTVTEPCSLVTKGKKMDSLHSNIRDWKASGGGLFYCRTKLDIELEGDRGDCDEAAGPRMENYEFPYSFQMFVSFKVFLHAAAMTVETLNLAVEEGIVRGGGCTILRLVSKVDAIKDSLENDEEKAGRTLSVRKWQAAFIPDGYLDIGRTLS</sequence>
<name>A0ACC0L8B2_RHOML</name>